<keyword evidence="2" id="KW-0067">ATP-binding</keyword>
<comment type="caution">
    <text evidence="6">The sequence shown here is derived from an EMBL/GenBank/DDBJ whole genome shotgun (WGS) entry which is preliminary data.</text>
</comment>
<evidence type="ECO:0000313" key="6">
    <source>
        <dbReference type="EMBL" id="KUO96011.1"/>
    </source>
</evidence>
<dbReference type="GO" id="GO:0005524">
    <property type="term" value="F:ATP binding"/>
    <property type="evidence" value="ECO:0007669"/>
    <property type="project" value="UniProtKB-KW"/>
</dbReference>
<dbReference type="InterPro" id="IPR050764">
    <property type="entry name" value="CbbQ/NirQ/NorQ/GpvN"/>
</dbReference>
<dbReference type="CDD" id="cd00009">
    <property type="entry name" value="AAA"/>
    <property type="match status" value="1"/>
</dbReference>
<dbReference type="EMBL" id="LPVJ01000030">
    <property type="protein sequence ID" value="KUO96011.1"/>
    <property type="molecule type" value="Genomic_DNA"/>
</dbReference>
<evidence type="ECO:0000313" key="7">
    <source>
        <dbReference type="Proteomes" id="UP000053557"/>
    </source>
</evidence>
<dbReference type="RefSeq" id="WP_067715422.1">
    <property type="nucleotide sequence ID" value="NZ_LPVJ01000030.1"/>
</dbReference>
<protein>
    <submittedName>
        <fullName evidence="6">AAA family ATPase</fullName>
    </submittedName>
</protein>
<evidence type="ECO:0000256" key="1">
    <source>
        <dbReference type="ARBA" id="ARBA00022741"/>
    </source>
</evidence>
<dbReference type="PANTHER" id="PTHR42759:SF5">
    <property type="entry name" value="METHANOL DEHYDROGENASE REGULATOR"/>
    <property type="match status" value="1"/>
</dbReference>
<reference evidence="6 7" key="1">
    <citation type="submission" date="2015-12" db="EMBL/GenBank/DDBJ databases">
        <title>Draft genome sequence of Acidibacillus ferrooxidans ITV001, isolated from a chalcopyrite acid mine drainage site in Brazil.</title>
        <authorList>
            <person name="Dall'Agnol H."/>
            <person name="Nancucheo I."/>
            <person name="Johnson B."/>
            <person name="Oliveira R."/>
            <person name="Leite L."/>
            <person name="Pylro V."/>
            <person name="Nunes G.L."/>
            <person name="Tzotzos G."/>
            <person name="Fernandes G.R."/>
            <person name="Dutra J."/>
            <person name="Orellana S.C."/>
            <person name="Oliveira G."/>
        </authorList>
    </citation>
    <scope>NUCLEOTIDE SEQUENCE [LARGE SCALE GENOMIC DNA]</scope>
    <source>
        <strain evidence="7">ITV01</strain>
    </source>
</reference>
<evidence type="ECO:0000256" key="3">
    <source>
        <dbReference type="ARBA" id="ARBA00061607"/>
    </source>
</evidence>
<dbReference type="Pfam" id="PF07726">
    <property type="entry name" value="AAA_3"/>
    <property type="match status" value="1"/>
</dbReference>
<sequence>MAQVKQREAYEQTSRQIIQVMDHVSTVIVGKAREIELCFVALLAKGHVLLEDVPGVGKTRLVKSIAQSLDCQFKRIQFTPDLLPSDVTGISVYNQGTHDFEYREGPIFSQIVLVDEINRTSPRTQAALLESLEERAVTFDGVTRLLPTPFFVLATQNPIEYEGTFPLPEAQLDRFLLKISLGYPSKDEEFQILERSLAGTFGQDLEPLATQNDILAWQALASRVFVDQGLLRYAVDLVARTRTHESVYLGVSPRGAIGLLHAAQALATLRGRDYLLPDDLKEVAPYVLPHRMILKPDARLRQITEATVVAEILASQPVPVYGASFFAR</sequence>
<keyword evidence="1" id="KW-0547">Nucleotide-binding</keyword>
<name>A0A101XR44_9BACL</name>
<dbReference type="OrthoDB" id="9808397at2"/>
<dbReference type="SUPFAM" id="SSF52540">
    <property type="entry name" value="P-loop containing nucleoside triphosphate hydrolases"/>
    <property type="match status" value="1"/>
</dbReference>
<feature type="domain" description="ATPase AAA-3" evidence="4">
    <location>
        <begin position="47"/>
        <end position="177"/>
    </location>
</feature>
<feature type="domain" description="ChlI/MoxR AAA lid" evidence="5">
    <location>
        <begin position="240"/>
        <end position="312"/>
    </location>
</feature>
<dbReference type="Gene3D" id="1.10.8.80">
    <property type="entry name" value="Magnesium chelatase subunit I, C-Terminal domain"/>
    <property type="match status" value="1"/>
</dbReference>
<dbReference type="InterPro" id="IPR041628">
    <property type="entry name" value="ChlI/MoxR_AAA_lid"/>
</dbReference>
<dbReference type="FunFam" id="3.40.50.300:FF:000640">
    <property type="entry name" value="MoxR family ATPase"/>
    <property type="match status" value="1"/>
</dbReference>
<dbReference type="InterPro" id="IPR011703">
    <property type="entry name" value="ATPase_AAA-3"/>
</dbReference>
<gene>
    <name evidence="6" type="ORF">ATW55_02735</name>
</gene>
<evidence type="ECO:0000259" key="5">
    <source>
        <dbReference type="Pfam" id="PF17863"/>
    </source>
</evidence>
<dbReference type="Pfam" id="PF17863">
    <property type="entry name" value="AAA_lid_2"/>
    <property type="match status" value="1"/>
</dbReference>
<dbReference type="InterPro" id="IPR027417">
    <property type="entry name" value="P-loop_NTPase"/>
</dbReference>
<evidence type="ECO:0000259" key="4">
    <source>
        <dbReference type="Pfam" id="PF07726"/>
    </source>
</evidence>
<proteinExistence type="inferred from homology"/>
<keyword evidence="7" id="KW-1185">Reference proteome</keyword>
<dbReference type="GO" id="GO:0016887">
    <property type="term" value="F:ATP hydrolysis activity"/>
    <property type="evidence" value="ECO:0007669"/>
    <property type="project" value="InterPro"/>
</dbReference>
<dbReference type="PIRSF" id="PIRSF002849">
    <property type="entry name" value="AAA_ATPase_chaperone_MoxR_prd"/>
    <property type="match status" value="1"/>
</dbReference>
<comment type="similarity">
    <text evidence="3">Belongs to the MoxR family.</text>
</comment>
<dbReference type="PANTHER" id="PTHR42759">
    <property type="entry name" value="MOXR FAMILY PROTEIN"/>
    <property type="match status" value="1"/>
</dbReference>
<organism evidence="6 7">
    <name type="scientific">Ferroacidibacillus organovorans</name>
    <dbReference type="NCBI Taxonomy" id="1765683"/>
    <lineage>
        <taxon>Bacteria</taxon>
        <taxon>Bacillati</taxon>
        <taxon>Bacillota</taxon>
        <taxon>Bacilli</taxon>
        <taxon>Bacillales</taxon>
        <taxon>Alicyclobacillaceae</taxon>
        <taxon>Ferroacidibacillus</taxon>
    </lineage>
</organism>
<dbReference type="Gene3D" id="3.40.50.300">
    <property type="entry name" value="P-loop containing nucleotide triphosphate hydrolases"/>
    <property type="match status" value="1"/>
</dbReference>
<accession>A0A101XR44</accession>
<dbReference type="Proteomes" id="UP000053557">
    <property type="component" value="Unassembled WGS sequence"/>
</dbReference>
<dbReference type="AlphaFoldDB" id="A0A101XR44"/>
<evidence type="ECO:0000256" key="2">
    <source>
        <dbReference type="ARBA" id="ARBA00022840"/>
    </source>
</evidence>